<name>A0A9Y1FKY7_9ARCH</name>
<dbReference type="Pfam" id="PF01966">
    <property type="entry name" value="HD"/>
    <property type="match status" value="1"/>
</dbReference>
<feature type="domain" description="HD" evidence="1">
    <location>
        <begin position="36"/>
        <end position="150"/>
    </location>
</feature>
<dbReference type="CDD" id="cd00077">
    <property type="entry name" value="HDc"/>
    <property type="match status" value="1"/>
</dbReference>
<reference evidence="2" key="1">
    <citation type="journal article" date="2022" name="Nat. Microbiol.">
        <title>Unique mobile elements and scalable gene flow at the prokaryote-eukaryote boundary revealed by circularized Asgard archaea genomes.</title>
        <authorList>
            <person name="Wu F."/>
            <person name="Speth D.R."/>
            <person name="Philosof A."/>
            <person name="Cremiere A."/>
            <person name="Narayanan A."/>
            <person name="Barco R.A."/>
            <person name="Connon S.A."/>
            <person name="Amend J.P."/>
            <person name="Antoshechkin I.A."/>
            <person name="Orphan V.J."/>
        </authorList>
    </citation>
    <scope>NUCLEOTIDE SEQUENCE</scope>
    <source>
        <strain evidence="2">PM71</strain>
    </source>
</reference>
<dbReference type="Gene3D" id="1.10.3210.10">
    <property type="entry name" value="Hypothetical protein af1432"/>
    <property type="match status" value="1"/>
</dbReference>
<dbReference type="InterPro" id="IPR003607">
    <property type="entry name" value="HD/PDEase_dom"/>
</dbReference>
<gene>
    <name evidence="2" type="ORF">K9W45_11335</name>
</gene>
<protein>
    <submittedName>
        <fullName evidence="2">HD domain-containing protein</fullName>
    </submittedName>
</protein>
<dbReference type="InterPro" id="IPR006674">
    <property type="entry name" value="HD_domain"/>
</dbReference>
<evidence type="ECO:0000313" key="2">
    <source>
        <dbReference type="EMBL" id="UJG40421.1"/>
    </source>
</evidence>
<dbReference type="Proteomes" id="UP001201020">
    <property type="component" value="Chromosome"/>
</dbReference>
<organism evidence="2">
    <name type="scientific">Candidatus Heimdallarchaeum aukensis</name>
    <dbReference type="NCBI Taxonomy" id="2876573"/>
    <lineage>
        <taxon>Archaea</taxon>
        <taxon>Promethearchaeati</taxon>
        <taxon>Candidatus Heimdallarchaeota</taxon>
        <taxon>Candidatus Heimdallarchaeia (ex Rinke et al. 2021) (nom. nud.)</taxon>
        <taxon>Candidatus Heimdallarchaeales</taxon>
        <taxon>Candidatus Heimdallarchaeaceae</taxon>
        <taxon>Candidatus Heimdallarchaeum</taxon>
    </lineage>
</organism>
<dbReference type="AlphaFoldDB" id="A0A9Y1FKY7"/>
<sequence length="256" mass="30314">MSYNFEKYLCRFNIYLKQWYNTDSELVKKNLRLKEGHTERVIENIVELSNLLHLSERQKFLAEVIALFHDIARFKQFYYYKTFDDKKSFDHAEEGVKIIKENGFLNGISVDDQYRILSSIKYHNKKTLPIIKDDNEKLLARLIRDADKLDIWRIVGDELEKKDEPSISLGYTGNSKFNPEIVKLIKNEESVDYKLVRSTLDFKLVTLGWIYDINFRETFFLIRKNKVLDPILNSLPEIPEVLSIKKTVEDYVSKLA</sequence>
<evidence type="ECO:0000259" key="1">
    <source>
        <dbReference type="Pfam" id="PF01966"/>
    </source>
</evidence>
<dbReference type="EMBL" id="CP084166">
    <property type="protein sequence ID" value="UJG40421.1"/>
    <property type="molecule type" value="Genomic_DNA"/>
</dbReference>
<proteinExistence type="predicted"/>
<accession>A0A9Y1FKY7</accession>
<dbReference type="SUPFAM" id="SSF109604">
    <property type="entry name" value="HD-domain/PDEase-like"/>
    <property type="match status" value="1"/>
</dbReference>